<keyword evidence="1" id="KW-0812">Transmembrane</keyword>
<feature type="transmembrane region" description="Helical" evidence="1">
    <location>
        <begin position="12"/>
        <end position="30"/>
    </location>
</feature>
<organism evidence="2 3">
    <name type="scientific">Microbacterium immunditiarum</name>
    <dbReference type="NCBI Taxonomy" id="337480"/>
    <lineage>
        <taxon>Bacteria</taxon>
        <taxon>Bacillati</taxon>
        <taxon>Actinomycetota</taxon>
        <taxon>Actinomycetes</taxon>
        <taxon>Micrococcales</taxon>
        <taxon>Microbacteriaceae</taxon>
        <taxon>Microbacterium</taxon>
    </lineage>
</organism>
<name>A0A7Y9GL49_9MICO</name>
<reference evidence="2 3" key="1">
    <citation type="submission" date="2020-07" db="EMBL/GenBank/DDBJ databases">
        <title>Sequencing the genomes of 1000 actinobacteria strains.</title>
        <authorList>
            <person name="Klenk H.-P."/>
        </authorList>
    </citation>
    <scope>NUCLEOTIDE SEQUENCE [LARGE SCALE GENOMIC DNA]</scope>
    <source>
        <strain evidence="2 3">DSM 24662</strain>
    </source>
</reference>
<evidence type="ECO:0000313" key="2">
    <source>
        <dbReference type="EMBL" id="NYE18326.1"/>
    </source>
</evidence>
<keyword evidence="1" id="KW-1133">Transmembrane helix</keyword>
<keyword evidence="3" id="KW-1185">Reference proteome</keyword>
<gene>
    <name evidence="2" type="ORF">BJ991_000354</name>
</gene>
<accession>A0A7Y9GL49</accession>
<dbReference type="EMBL" id="JACCBV010000001">
    <property type="protein sequence ID" value="NYE18326.1"/>
    <property type="molecule type" value="Genomic_DNA"/>
</dbReference>
<proteinExistence type="predicted"/>
<sequence>MISGFEQALLYGVTVVILAGTLVVWVVAYVRRYGRKRDRDDDPST</sequence>
<dbReference type="AlphaFoldDB" id="A0A7Y9GL49"/>
<protein>
    <submittedName>
        <fullName evidence="2">Uncharacterized protein</fullName>
    </submittedName>
</protein>
<dbReference type="Proteomes" id="UP000576969">
    <property type="component" value="Unassembled WGS sequence"/>
</dbReference>
<comment type="caution">
    <text evidence="2">The sequence shown here is derived from an EMBL/GenBank/DDBJ whole genome shotgun (WGS) entry which is preliminary data.</text>
</comment>
<keyword evidence="1" id="KW-0472">Membrane</keyword>
<evidence type="ECO:0000256" key="1">
    <source>
        <dbReference type="SAM" id="Phobius"/>
    </source>
</evidence>
<evidence type="ECO:0000313" key="3">
    <source>
        <dbReference type="Proteomes" id="UP000576969"/>
    </source>
</evidence>
<dbReference type="RefSeq" id="WP_179486907.1">
    <property type="nucleotide sequence ID" value="NZ_JACCBV010000001.1"/>
</dbReference>